<dbReference type="Pfam" id="PF01453">
    <property type="entry name" value="B_lectin"/>
    <property type="match status" value="1"/>
</dbReference>
<keyword evidence="3" id="KW-0245">EGF-like domain</keyword>
<dbReference type="InterPro" id="IPR051343">
    <property type="entry name" value="G-type_lectin_kinases/EP1-like"/>
</dbReference>
<evidence type="ECO:0000256" key="11">
    <source>
        <dbReference type="ARBA" id="ARBA00022840"/>
    </source>
</evidence>
<dbReference type="CDD" id="cd14066">
    <property type="entry name" value="STKc_IRAK"/>
    <property type="match status" value="1"/>
</dbReference>
<evidence type="ECO:0000256" key="2">
    <source>
        <dbReference type="ARBA" id="ARBA00022527"/>
    </source>
</evidence>
<organism evidence="27 28">
    <name type="scientific">Deinandra increscens subsp. villosa</name>
    <dbReference type="NCBI Taxonomy" id="3103831"/>
    <lineage>
        <taxon>Eukaryota</taxon>
        <taxon>Viridiplantae</taxon>
        <taxon>Streptophyta</taxon>
        <taxon>Embryophyta</taxon>
        <taxon>Tracheophyta</taxon>
        <taxon>Spermatophyta</taxon>
        <taxon>Magnoliopsida</taxon>
        <taxon>eudicotyledons</taxon>
        <taxon>Gunneridae</taxon>
        <taxon>Pentapetalae</taxon>
        <taxon>asterids</taxon>
        <taxon>campanulids</taxon>
        <taxon>Asterales</taxon>
        <taxon>Asteraceae</taxon>
        <taxon>Asteroideae</taxon>
        <taxon>Heliantheae alliance</taxon>
        <taxon>Madieae</taxon>
        <taxon>Madiinae</taxon>
        <taxon>Deinandra</taxon>
    </lineage>
</organism>
<evidence type="ECO:0000256" key="23">
    <source>
        <dbReference type="SAM" id="SignalP"/>
    </source>
</evidence>
<feature type="domain" description="Bulb-type lectin" evidence="25">
    <location>
        <begin position="36"/>
        <end position="153"/>
    </location>
</feature>
<dbReference type="InterPro" id="IPR003609">
    <property type="entry name" value="Pan_app"/>
</dbReference>
<evidence type="ECO:0000256" key="4">
    <source>
        <dbReference type="ARBA" id="ARBA00022553"/>
    </source>
</evidence>
<keyword evidence="4" id="KW-0597">Phosphoprotein</keyword>
<keyword evidence="11 19" id="KW-0067">ATP-binding</keyword>
<evidence type="ECO:0000256" key="6">
    <source>
        <dbReference type="ARBA" id="ARBA00022692"/>
    </source>
</evidence>
<name>A0AAP0DS27_9ASTR</name>
<evidence type="ECO:0000256" key="13">
    <source>
        <dbReference type="ARBA" id="ARBA00023136"/>
    </source>
</evidence>
<evidence type="ECO:0000259" key="25">
    <source>
        <dbReference type="PROSITE" id="PS50927"/>
    </source>
</evidence>
<comment type="catalytic activity">
    <reaction evidence="18 19">
        <text>L-seryl-[protein] + ATP = O-phospho-L-seryl-[protein] + ADP + H(+)</text>
        <dbReference type="Rhea" id="RHEA:17989"/>
        <dbReference type="Rhea" id="RHEA-COMP:9863"/>
        <dbReference type="Rhea" id="RHEA-COMP:11604"/>
        <dbReference type="ChEBI" id="CHEBI:15378"/>
        <dbReference type="ChEBI" id="CHEBI:29999"/>
        <dbReference type="ChEBI" id="CHEBI:30616"/>
        <dbReference type="ChEBI" id="CHEBI:83421"/>
        <dbReference type="ChEBI" id="CHEBI:456216"/>
        <dbReference type="EC" id="2.7.11.1"/>
    </reaction>
</comment>
<protein>
    <recommendedName>
        <fullName evidence="19">Receptor-like serine/threonine-protein kinase</fullName>
        <ecNumber evidence="19">2.7.11.1</ecNumber>
    </recommendedName>
</protein>
<dbReference type="SUPFAM" id="SSF56112">
    <property type="entry name" value="Protein kinase-like (PK-like)"/>
    <property type="match status" value="1"/>
</dbReference>
<evidence type="ECO:0000256" key="8">
    <source>
        <dbReference type="ARBA" id="ARBA00022734"/>
    </source>
</evidence>
<keyword evidence="15" id="KW-0675">Receptor</keyword>
<keyword evidence="6 22" id="KW-0812">Transmembrane</keyword>
<dbReference type="InterPro" id="IPR006583">
    <property type="entry name" value="PAN-3_domain"/>
</dbReference>
<evidence type="ECO:0000256" key="12">
    <source>
        <dbReference type="ARBA" id="ARBA00022989"/>
    </source>
</evidence>
<evidence type="ECO:0000259" key="26">
    <source>
        <dbReference type="PROSITE" id="PS50948"/>
    </source>
</evidence>
<dbReference type="CDD" id="cd01098">
    <property type="entry name" value="PAN_AP_plant"/>
    <property type="match status" value="1"/>
</dbReference>
<dbReference type="PROSITE" id="PS50948">
    <property type="entry name" value="PAN"/>
    <property type="match status" value="1"/>
</dbReference>
<dbReference type="CDD" id="cd00028">
    <property type="entry name" value="B_lectin"/>
    <property type="match status" value="1"/>
</dbReference>
<evidence type="ECO:0000256" key="9">
    <source>
        <dbReference type="ARBA" id="ARBA00022741"/>
    </source>
</evidence>
<comment type="similarity">
    <text evidence="19">Belongs to the protein kinase superfamily. Ser/Thr protein kinase family.</text>
</comment>
<dbReference type="Gene3D" id="3.30.200.20">
    <property type="entry name" value="Phosphorylase Kinase, domain 1"/>
    <property type="match status" value="1"/>
</dbReference>
<keyword evidence="8" id="KW-0430">Lectin</keyword>
<keyword evidence="13 22" id="KW-0472">Membrane</keyword>
<evidence type="ECO:0000256" key="21">
    <source>
        <dbReference type="SAM" id="MobiDB-lite"/>
    </source>
</evidence>
<dbReference type="FunFam" id="3.30.200.20:FF:000178">
    <property type="entry name" value="serine/threonine-protein kinase PBS1-like"/>
    <property type="match status" value="1"/>
</dbReference>
<dbReference type="PROSITE" id="PS50011">
    <property type="entry name" value="PROTEIN_KINASE_DOM"/>
    <property type="match status" value="1"/>
</dbReference>
<dbReference type="PIRSF" id="PIRSF000641">
    <property type="entry name" value="SRK"/>
    <property type="match status" value="1"/>
</dbReference>
<dbReference type="Gene3D" id="3.50.4.10">
    <property type="entry name" value="Hepatocyte Growth Factor"/>
    <property type="match status" value="1"/>
</dbReference>
<keyword evidence="5 19" id="KW-0808">Transferase</keyword>
<dbReference type="InterPro" id="IPR024171">
    <property type="entry name" value="SRK-like_kinase"/>
</dbReference>
<dbReference type="GO" id="GO:0005524">
    <property type="term" value="F:ATP binding"/>
    <property type="evidence" value="ECO:0007669"/>
    <property type="project" value="UniProtKB-UniRule"/>
</dbReference>
<dbReference type="EMBL" id="JBCNJP010000003">
    <property type="protein sequence ID" value="KAK9079971.1"/>
    <property type="molecule type" value="Genomic_DNA"/>
</dbReference>
<evidence type="ECO:0000313" key="28">
    <source>
        <dbReference type="Proteomes" id="UP001408789"/>
    </source>
</evidence>
<keyword evidence="12 22" id="KW-1133">Transmembrane helix</keyword>
<dbReference type="PANTHER" id="PTHR47976:SF1">
    <property type="entry name" value="G-TYPE LECTIN S-RECEPTOR-LIKE SERINE_THREONINE-PROTEIN KINASE SD2-5"/>
    <property type="match status" value="1"/>
</dbReference>
<dbReference type="GO" id="GO:0004674">
    <property type="term" value="F:protein serine/threonine kinase activity"/>
    <property type="evidence" value="ECO:0007669"/>
    <property type="project" value="UniProtKB-KW"/>
</dbReference>
<evidence type="ECO:0000256" key="10">
    <source>
        <dbReference type="ARBA" id="ARBA00022777"/>
    </source>
</evidence>
<dbReference type="Gene3D" id="2.90.10.10">
    <property type="entry name" value="Bulb-type lectin domain"/>
    <property type="match status" value="1"/>
</dbReference>
<dbReference type="PROSITE" id="PS00108">
    <property type="entry name" value="PROTEIN_KINASE_ST"/>
    <property type="match status" value="1"/>
</dbReference>
<evidence type="ECO:0000256" key="17">
    <source>
        <dbReference type="ARBA" id="ARBA00047899"/>
    </source>
</evidence>
<evidence type="ECO:0000256" key="22">
    <source>
        <dbReference type="SAM" id="Phobius"/>
    </source>
</evidence>
<evidence type="ECO:0000256" key="19">
    <source>
        <dbReference type="PIRNR" id="PIRNR000641"/>
    </source>
</evidence>
<dbReference type="PROSITE" id="PS50927">
    <property type="entry name" value="BULB_LECTIN"/>
    <property type="match status" value="1"/>
</dbReference>
<feature type="chain" id="PRO_5042965835" description="Receptor-like serine/threonine-protein kinase" evidence="23">
    <location>
        <begin position="25"/>
        <end position="814"/>
    </location>
</feature>
<evidence type="ECO:0000259" key="24">
    <source>
        <dbReference type="PROSITE" id="PS50011"/>
    </source>
</evidence>
<dbReference type="InterPro" id="IPR001480">
    <property type="entry name" value="Bulb-type_lectin_dom"/>
</dbReference>
<comment type="caution">
    <text evidence="27">The sequence shown here is derived from an EMBL/GenBank/DDBJ whole genome shotgun (WGS) entry which is preliminary data.</text>
</comment>
<dbReference type="SUPFAM" id="SSF51110">
    <property type="entry name" value="alpha-D-mannose-specific plant lectins"/>
    <property type="match status" value="1"/>
</dbReference>
<dbReference type="PROSITE" id="PS00107">
    <property type="entry name" value="PROTEIN_KINASE_ATP"/>
    <property type="match status" value="1"/>
</dbReference>
<evidence type="ECO:0000256" key="15">
    <source>
        <dbReference type="ARBA" id="ARBA00023170"/>
    </source>
</evidence>
<dbReference type="SMART" id="SM00220">
    <property type="entry name" value="S_TKc"/>
    <property type="match status" value="1"/>
</dbReference>
<gene>
    <name evidence="27" type="ORF">SSX86_001646</name>
</gene>
<evidence type="ECO:0000256" key="16">
    <source>
        <dbReference type="ARBA" id="ARBA00023180"/>
    </source>
</evidence>
<dbReference type="InterPro" id="IPR017441">
    <property type="entry name" value="Protein_kinase_ATP_BS"/>
</dbReference>
<dbReference type="InterPro" id="IPR000719">
    <property type="entry name" value="Prot_kinase_dom"/>
</dbReference>
<sequence>MMMRCWLFFCLAVICWFLPQTCVSSVRRIAKVSPGFKGSQMQYVDNNGLFLVSNSSNFGFGFNTNADITTFTVVIMHMVSSRIIWSANRGVPIGISDNFVFDISGNAYIESSSRGLVWSTNTAQKGVSAMELLDSGNLVLVGKDGDVVWQSFSHPTNTLMPNQDFSEGMKLVSNPRNNMTFSLQIESGDLILSAAGFRNPQPYWAMRNDKRITINRYGGALKLATIEANSWRFFDQGKVFLYQFTFAYGADANGNTTWAAVLDDDGFVRFYNLPGKTTGNFEIPGDTCGTPQSCAPYLVCQDGNTCQCPSGLSEISCKPSSVSCRSKSKEQKGTLINAGEGLTYSALGFASPSSSNTSLQGCKSSCLSNCSCLVMFFDNKSGRCYLFDQIGSFISARNDTSVESYVKISRISHGKKKGSTIVVIAIVIATAFVIISLVFIGVRLYKKKKKKNKERDENANETSEEDNFLEGLSGMPIRFSYVDLQQATDNFSKKLGQGGFGSVYEGVLKDGTKLAVKQLEGIGQGKKEFRAEVSIIGGIHHHHLVRLRGFCAEGLHRLLVYEYMANGSLDRWIFKKNKTESLLDWDTRFNIAVGTAKGLAYLHEDCDVKIVHCDIKPENVLLDDNFRAKMSDFGLAKLMTREQSHVFTTMRGTRGYLAPEWITSYAISEKSDVYSFGMVLLEIIGGRKNYDSSMISEKSHFPSYAFKMMEEGNIQEILDQHLKIDTRDERVIVAIKVALWCIQDDMNLRPPMTKVVQMLEGLSSVPAPPMASQTTSRLYSGLFKSTSEEGTSSGGPSDCNSDAYLSAVRLSGPR</sequence>
<keyword evidence="9 19" id="KW-0547">Nucleotide-binding</keyword>
<dbReference type="SMART" id="SM00108">
    <property type="entry name" value="B_lectin"/>
    <property type="match status" value="1"/>
</dbReference>
<feature type="binding site" evidence="20">
    <location>
        <position position="517"/>
    </location>
    <ligand>
        <name>ATP</name>
        <dbReference type="ChEBI" id="CHEBI:30616"/>
    </ligand>
</feature>
<dbReference type="InterPro" id="IPR036426">
    <property type="entry name" value="Bulb-type_lectin_dom_sf"/>
</dbReference>
<keyword evidence="2 19" id="KW-0723">Serine/threonine-protein kinase</keyword>
<dbReference type="Gene3D" id="1.10.510.10">
    <property type="entry name" value="Transferase(Phosphotransferase) domain 1"/>
    <property type="match status" value="1"/>
</dbReference>
<dbReference type="Pfam" id="PF00069">
    <property type="entry name" value="Pkinase"/>
    <property type="match status" value="1"/>
</dbReference>
<feature type="signal peptide" evidence="23">
    <location>
        <begin position="1"/>
        <end position="24"/>
    </location>
</feature>
<comment type="subcellular location">
    <subcellularLocation>
        <location evidence="1">Membrane</location>
        <topology evidence="1">Single-pass type I membrane protein</topology>
    </subcellularLocation>
</comment>
<dbReference type="InterPro" id="IPR008271">
    <property type="entry name" value="Ser/Thr_kinase_AS"/>
</dbReference>
<keyword evidence="16" id="KW-0325">Glycoprotein</keyword>
<dbReference type="AlphaFoldDB" id="A0AAP0DS27"/>
<proteinExistence type="inferred from homology"/>
<dbReference type="GO" id="GO:0016020">
    <property type="term" value="C:membrane"/>
    <property type="evidence" value="ECO:0007669"/>
    <property type="project" value="UniProtKB-SubCell"/>
</dbReference>
<evidence type="ECO:0000256" key="20">
    <source>
        <dbReference type="PROSITE-ProRule" id="PRU10141"/>
    </source>
</evidence>
<comment type="catalytic activity">
    <reaction evidence="17 19">
        <text>L-threonyl-[protein] + ATP = O-phospho-L-threonyl-[protein] + ADP + H(+)</text>
        <dbReference type="Rhea" id="RHEA:46608"/>
        <dbReference type="Rhea" id="RHEA-COMP:11060"/>
        <dbReference type="Rhea" id="RHEA-COMP:11605"/>
        <dbReference type="ChEBI" id="CHEBI:15378"/>
        <dbReference type="ChEBI" id="CHEBI:30013"/>
        <dbReference type="ChEBI" id="CHEBI:30616"/>
        <dbReference type="ChEBI" id="CHEBI:61977"/>
        <dbReference type="ChEBI" id="CHEBI:456216"/>
        <dbReference type="EC" id="2.7.11.1"/>
    </reaction>
</comment>
<evidence type="ECO:0000256" key="14">
    <source>
        <dbReference type="ARBA" id="ARBA00023157"/>
    </source>
</evidence>
<feature type="region of interest" description="Disordered" evidence="21">
    <location>
        <begin position="785"/>
        <end position="814"/>
    </location>
</feature>
<keyword evidence="28" id="KW-1185">Reference proteome</keyword>
<evidence type="ECO:0000256" key="5">
    <source>
        <dbReference type="ARBA" id="ARBA00022679"/>
    </source>
</evidence>
<keyword evidence="7 23" id="KW-0732">Signal</keyword>
<dbReference type="EC" id="2.7.11.1" evidence="19"/>
<accession>A0AAP0DS27</accession>
<feature type="domain" description="Apple" evidence="26">
    <location>
        <begin position="324"/>
        <end position="409"/>
    </location>
</feature>
<keyword evidence="10 19" id="KW-0418">Kinase</keyword>
<feature type="domain" description="Protein kinase" evidence="24">
    <location>
        <begin position="489"/>
        <end position="762"/>
    </location>
</feature>
<evidence type="ECO:0000256" key="1">
    <source>
        <dbReference type="ARBA" id="ARBA00004479"/>
    </source>
</evidence>
<dbReference type="InterPro" id="IPR011009">
    <property type="entry name" value="Kinase-like_dom_sf"/>
</dbReference>
<evidence type="ECO:0000313" key="27">
    <source>
        <dbReference type="EMBL" id="KAK9079971.1"/>
    </source>
</evidence>
<dbReference type="Proteomes" id="UP001408789">
    <property type="component" value="Unassembled WGS sequence"/>
</dbReference>
<keyword evidence="14" id="KW-1015">Disulfide bond</keyword>
<reference evidence="27 28" key="1">
    <citation type="submission" date="2024-04" db="EMBL/GenBank/DDBJ databases">
        <title>The reference genome of an endangered Asteraceae, Deinandra increscens subsp. villosa, native to the Central Coast of California.</title>
        <authorList>
            <person name="Guilliams M."/>
            <person name="Hasenstab-Lehman K."/>
            <person name="Meyer R."/>
            <person name="Mcevoy S."/>
        </authorList>
    </citation>
    <scope>NUCLEOTIDE SEQUENCE [LARGE SCALE GENOMIC DNA]</scope>
    <source>
        <tissue evidence="27">Leaf</tissue>
    </source>
</reference>
<dbReference type="PANTHER" id="PTHR47976">
    <property type="entry name" value="G-TYPE LECTIN S-RECEPTOR-LIKE SERINE/THREONINE-PROTEIN KINASE SD2-5"/>
    <property type="match status" value="1"/>
</dbReference>
<evidence type="ECO:0000256" key="18">
    <source>
        <dbReference type="ARBA" id="ARBA00048679"/>
    </source>
</evidence>
<evidence type="ECO:0000256" key="3">
    <source>
        <dbReference type="ARBA" id="ARBA00022536"/>
    </source>
</evidence>
<evidence type="ECO:0000256" key="7">
    <source>
        <dbReference type="ARBA" id="ARBA00022729"/>
    </source>
</evidence>
<dbReference type="FunFam" id="1.10.510.10:FF:000248">
    <property type="entry name" value="S-receptor-like kinase 5"/>
    <property type="match status" value="1"/>
</dbReference>
<dbReference type="Pfam" id="PF08277">
    <property type="entry name" value="PAN_3"/>
    <property type="match status" value="1"/>
</dbReference>
<dbReference type="GO" id="GO:0030246">
    <property type="term" value="F:carbohydrate binding"/>
    <property type="evidence" value="ECO:0007669"/>
    <property type="project" value="UniProtKB-KW"/>
</dbReference>
<feature type="transmembrane region" description="Helical" evidence="22">
    <location>
        <begin position="421"/>
        <end position="445"/>
    </location>
</feature>